<comment type="caution">
    <text evidence="2">The sequence shown here is derived from an EMBL/GenBank/DDBJ whole genome shotgun (WGS) entry which is preliminary data.</text>
</comment>
<dbReference type="Proteomes" id="UP000615326">
    <property type="component" value="Unassembled WGS sequence"/>
</dbReference>
<feature type="region of interest" description="Disordered" evidence="1">
    <location>
        <begin position="144"/>
        <end position="195"/>
    </location>
</feature>
<dbReference type="RefSeq" id="WP_173576125.1">
    <property type="nucleotide sequence ID" value="NZ_WOSW01000003.1"/>
</dbReference>
<gene>
    <name evidence="2" type="ORF">GOB84_02870</name>
</gene>
<name>A0ABX0K7R5_9PROT</name>
<reference evidence="2 3" key="1">
    <citation type="journal article" date="2020" name="Int. J. Syst. Evol. Microbiol.">
        <title>Novel acetic acid bacteria from cider fermentations: Acetobacter conturbans sp. nov. and Acetobacter fallax sp. nov.</title>
        <authorList>
            <person name="Sombolestani A.S."/>
            <person name="Cleenwerck I."/>
            <person name="Cnockaert M."/>
            <person name="Borremans W."/>
            <person name="Wieme A.D."/>
            <person name="De Vuyst L."/>
            <person name="Vandamme P."/>
        </authorList>
    </citation>
    <scope>NUCLEOTIDE SEQUENCE [LARGE SCALE GENOMIC DNA]</scope>
    <source>
        <strain evidence="2 3">LMG 1637</strain>
    </source>
</reference>
<sequence>MTRSTSKAPSATRPDTLRVLRFPALIAMTSLVILAAHPESAVAQRPAFVPQGAYLYSGPGVGYPLVGTMPPGMQVVTYGCLDGWSWCDVGAGPLRGWAPGPAIQLSWNGMTGPLTQYGPMAGLPLVPFAFGSYWGNHYRGEPWFSDRDRWGGGQTGPGPGGRDRNQRGGPGGPGGGRRPGPDGGQRGGGSGGPGR</sequence>
<evidence type="ECO:0000256" key="1">
    <source>
        <dbReference type="SAM" id="MobiDB-lite"/>
    </source>
</evidence>
<evidence type="ECO:0008006" key="4">
    <source>
        <dbReference type="Google" id="ProtNLM"/>
    </source>
</evidence>
<dbReference type="EMBL" id="WOSW01000003">
    <property type="protein sequence ID" value="NHO31514.1"/>
    <property type="molecule type" value="Genomic_DNA"/>
</dbReference>
<accession>A0ABX0K7R5</accession>
<protein>
    <recommendedName>
        <fullName evidence="4">Peptide-binding protein</fullName>
    </recommendedName>
</protein>
<proteinExistence type="predicted"/>
<organism evidence="2 3">
    <name type="scientific">Acetobacter fallax</name>
    <dbReference type="NCBI Taxonomy" id="1737473"/>
    <lineage>
        <taxon>Bacteria</taxon>
        <taxon>Pseudomonadati</taxon>
        <taxon>Pseudomonadota</taxon>
        <taxon>Alphaproteobacteria</taxon>
        <taxon>Acetobacterales</taxon>
        <taxon>Acetobacteraceae</taxon>
        <taxon>Acetobacter</taxon>
    </lineage>
</organism>
<feature type="compositionally biased region" description="Gly residues" evidence="1">
    <location>
        <begin position="151"/>
        <end position="160"/>
    </location>
</feature>
<evidence type="ECO:0000313" key="3">
    <source>
        <dbReference type="Proteomes" id="UP000615326"/>
    </source>
</evidence>
<feature type="compositionally biased region" description="Gly residues" evidence="1">
    <location>
        <begin position="168"/>
        <end position="195"/>
    </location>
</feature>
<evidence type="ECO:0000313" key="2">
    <source>
        <dbReference type="EMBL" id="NHO31514.1"/>
    </source>
</evidence>
<keyword evidence="3" id="KW-1185">Reference proteome</keyword>